<dbReference type="Proteomes" id="UP000008022">
    <property type="component" value="Unassembled WGS sequence"/>
</dbReference>
<dbReference type="Gramene" id="ORUFI06G12610.1">
    <property type="protein sequence ID" value="ORUFI06G12610.1"/>
    <property type="gene ID" value="ORUFI06G12610"/>
</dbReference>
<keyword evidence="2" id="KW-1185">Reference proteome</keyword>
<evidence type="ECO:0000313" key="2">
    <source>
        <dbReference type="Proteomes" id="UP000008022"/>
    </source>
</evidence>
<accession>A0A0E0PWS8</accession>
<dbReference type="EnsemblPlants" id="ORUFI06G12610.1">
    <property type="protein sequence ID" value="ORUFI06G12610.1"/>
    <property type="gene ID" value="ORUFI06G12610"/>
</dbReference>
<reference evidence="1" key="2">
    <citation type="submission" date="2015-06" db="UniProtKB">
        <authorList>
            <consortium name="EnsemblPlants"/>
        </authorList>
    </citation>
    <scope>IDENTIFICATION</scope>
</reference>
<organism evidence="1 2">
    <name type="scientific">Oryza rufipogon</name>
    <name type="common">Brownbeard rice</name>
    <name type="synonym">Asian wild rice</name>
    <dbReference type="NCBI Taxonomy" id="4529"/>
    <lineage>
        <taxon>Eukaryota</taxon>
        <taxon>Viridiplantae</taxon>
        <taxon>Streptophyta</taxon>
        <taxon>Embryophyta</taxon>
        <taxon>Tracheophyta</taxon>
        <taxon>Spermatophyta</taxon>
        <taxon>Magnoliopsida</taxon>
        <taxon>Liliopsida</taxon>
        <taxon>Poales</taxon>
        <taxon>Poaceae</taxon>
        <taxon>BOP clade</taxon>
        <taxon>Oryzoideae</taxon>
        <taxon>Oryzeae</taxon>
        <taxon>Oryzinae</taxon>
        <taxon>Oryza</taxon>
    </lineage>
</organism>
<reference evidence="2" key="1">
    <citation type="submission" date="2013-06" db="EMBL/GenBank/DDBJ databases">
        <authorList>
            <person name="Zhao Q."/>
        </authorList>
    </citation>
    <scope>NUCLEOTIDE SEQUENCE</scope>
    <source>
        <strain evidence="2">cv. W1943</strain>
    </source>
</reference>
<name>A0A0E0PWS8_ORYRU</name>
<evidence type="ECO:0000313" key="1">
    <source>
        <dbReference type="EnsemblPlants" id="ORUFI06G12610.1"/>
    </source>
</evidence>
<sequence length="74" mass="8485">MFSAVVKLTDPRKYFVQHAARLPYTAAWSSDNVKVIMKASNEPMMIERRQSSHWSRTLLPTCKIHLLKLLATAV</sequence>
<dbReference type="HOGENOM" id="CLU_2692119_0_0_1"/>
<protein>
    <submittedName>
        <fullName evidence="1">Uncharacterized protein</fullName>
    </submittedName>
</protein>
<dbReference type="AlphaFoldDB" id="A0A0E0PWS8"/>
<proteinExistence type="predicted"/>